<keyword evidence="2" id="KW-1133">Transmembrane helix</keyword>
<evidence type="ECO:0000256" key="3">
    <source>
        <dbReference type="SAM" id="SignalP"/>
    </source>
</evidence>
<proteinExistence type="predicted"/>
<dbReference type="EMBL" id="JAYFSI010000009">
    <property type="protein sequence ID" value="MEA5364322.1"/>
    <property type="molecule type" value="Genomic_DNA"/>
</dbReference>
<evidence type="ECO:0000313" key="6">
    <source>
        <dbReference type="Proteomes" id="UP001304298"/>
    </source>
</evidence>
<dbReference type="InterPro" id="IPR050491">
    <property type="entry name" value="AmpC-like"/>
</dbReference>
<protein>
    <submittedName>
        <fullName evidence="5">Serine hydrolase domain-containing protein</fullName>
        <ecNumber evidence="5">3.1.1.103</ecNumber>
    </submittedName>
</protein>
<keyword evidence="2" id="KW-0812">Transmembrane</keyword>
<reference evidence="5 6" key="1">
    <citation type="submission" date="2023-12" db="EMBL/GenBank/DDBJ databases">
        <title>Amycolatopsis sp. V23-08.</title>
        <authorList>
            <person name="Somphong A."/>
        </authorList>
    </citation>
    <scope>NUCLEOTIDE SEQUENCE [LARGE SCALE GENOMIC DNA]</scope>
    <source>
        <strain evidence="5 6">V23-08</strain>
    </source>
</reference>
<feature type="transmembrane region" description="Helical" evidence="2">
    <location>
        <begin position="363"/>
        <end position="382"/>
    </location>
</feature>
<dbReference type="InterPro" id="IPR012338">
    <property type="entry name" value="Beta-lactam/transpept-like"/>
</dbReference>
<keyword evidence="2" id="KW-0472">Membrane</keyword>
<name>A0ABU5RDJ4_9PSEU</name>
<evidence type="ECO:0000256" key="1">
    <source>
        <dbReference type="SAM" id="MobiDB-lite"/>
    </source>
</evidence>
<dbReference type="SUPFAM" id="SSF56601">
    <property type="entry name" value="beta-lactamase/transpeptidase-like"/>
    <property type="match status" value="1"/>
</dbReference>
<evidence type="ECO:0000256" key="2">
    <source>
        <dbReference type="SAM" id="Phobius"/>
    </source>
</evidence>
<dbReference type="GO" id="GO:0016787">
    <property type="term" value="F:hydrolase activity"/>
    <property type="evidence" value="ECO:0007669"/>
    <property type="project" value="UniProtKB-KW"/>
</dbReference>
<organism evidence="5 6">
    <name type="scientific">Amycolatopsis heterodermiae</name>
    <dbReference type="NCBI Taxonomy" id="3110235"/>
    <lineage>
        <taxon>Bacteria</taxon>
        <taxon>Bacillati</taxon>
        <taxon>Actinomycetota</taxon>
        <taxon>Actinomycetes</taxon>
        <taxon>Pseudonocardiales</taxon>
        <taxon>Pseudonocardiaceae</taxon>
        <taxon>Amycolatopsis</taxon>
    </lineage>
</organism>
<sequence>MTRLFALLGALLMLTITPASAASAASGSDGIDDYVRAYLDHTGLPGAAIAVTHGADVVRVAGYGHDAAGAPITASTRLPIASLSKSMTAFAVLQLVDAGRVGLDEPVTRYLPEFRLADPRGARITVRMLLDQTSGMADSAFPDLTLPQPHTLAEAVSRLRDAGLADEPGTTFHYHNPNYEVAARIVEVVAGQPYPEYLRTRLFLPLGMTASSTVDSPSADLSPGYVRAFGFAVPVSEPDWFTGGSHGVLSTAADLTRWLIAQRDGGGVLSPSSAALAHTPAPGRDYAFGWGAYRPGQLSHNGEWFSHTAAQILLPGGYGVTVLATTGLALDNDAESLAQGLATLVQGGTPELALPAGVVADRVLAGLILLSVVLAVLGVVHARRWAARRTSWWRAGLRSVPCLLPALVLVLLPELMSAVFAGRRGTFGQILYVWPGVVVWLGVATLCGLVVSAARIRVLASGTRGHNREESDGTRGVAEWGSVNRPSAS</sequence>
<gene>
    <name evidence="5" type="ORF">VA596_32665</name>
</gene>
<accession>A0ABU5RDJ4</accession>
<feature type="domain" description="Beta-lactamase-related" evidence="4">
    <location>
        <begin position="31"/>
        <end position="325"/>
    </location>
</feature>
<dbReference type="EC" id="3.1.1.103" evidence="5"/>
<evidence type="ECO:0000259" key="4">
    <source>
        <dbReference type="Pfam" id="PF00144"/>
    </source>
</evidence>
<feature type="transmembrane region" description="Helical" evidence="2">
    <location>
        <begin position="432"/>
        <end position="454"/>
    </location>
</feature>
<keyword evidence="3" id="KW-0732">Signal</keyword>
<dbReference type="PANTHER" id="PTHR46825:SF9">
    <property type="entry name" value="BETA-LACTAMASE-RELATED DOMAIN-CONTAINING PROTEIN"/>
    <property type="match status" value="1"/>
</dbReference>
<keyword evidence="5" id="KW-0378">Hydrolase</keyword>
<dbReference type="Pfam" id="PF00144">
    <property type="entry name" value="Beta-lactamase"/>
    <property type="match status" value="1"/>
</dbReference>
<dbReference type="RefSeq" id="WP_323332068.1">
    <property type="nucleotide sequence ID" value="NZ_JAYFSI010000009.1"/>
</dbReference>
<dbReference type="Proteomes" id="UP001304298">
    <property type="component" value="Unassembled WGS sequence"/>
</dbReference>
<comment type="caution">
    <text evidence="5">The sequence shown here is derived from an EMBL/GenBank/DDBJ whole genome shotgun (WGS) entry which is preliminary data.</text>
</comment>
<feature type="region of interest" description="Disordered" evidence="1">
    <location>
        <begin position="465"/>
        <end position="489"/>
    </location>
</feature>
<feature type="transmembrane region" description="Helical" evidence="2">
    <location>
        <begin position="402"/>
        <end position="420"/>
    </location>
</feature>
<dbReference type="Gene3D" id="3.40.710.10">
    <property type="entry name" value="DD-peptidase/beta-lactamase superfamily"/>
    <property type="match status" value="1"/>
</dbReference>
<dbReference type="InterPro" id="IPR001466">
    <property type="entry name" value="Beta-lactam-related"/>
</dbReference>
<dbReference type="PANTHER" id="PTHR46825">
    <property type="entry name" value="D-ALANYL-D-ALANINE-CARBOXYPEPTIDASE/ENDOPEPTIDASE AMPH"/>
    <property type="match status" value="1"/>
</dbReference>
<feature type="signal peptide" evidence="3">
    <location>
        <begin position="1"/>
        <end position="21"/>
    </location>
</feature>
<evidence type="ECO:0000313" key="5">
    <source>
        <dbReference type="EMBL" id="MEA5364322.1"/>
    </source>
</evidence>
<feature type="chain" id="PRO_5045805987" evidence="3">
    <location>
        <begin position="22"/>
        <end position="489"/>
    </location>
</feature>
<keyword evidence="6" id="KW-1185">Reference proteome</keyword>